<dbReference type="AlphaFoldDB" id="A0A0F9MX24"/>
<dbReference type="SUPFAM" id="SSF50022">
    <property type="entry name" value="ISP domain"/>
    <property type="match status" value="1"/>
</dbReference>
<dbReference type="EMBL" id="LAZR01004261">
    <property type="protein sequence ID" value="KKN10254.1"/>
    <property type="molecule type" value="Genomic_DNA"/>
</dbReference>
<keyword evidence="2" id="KW-0479">Metal-binding</keyword>
<dbReference type="PROSITE" id="PS51296">
    <property type="entry name" value="RIESKE"/>
    <property type="match status" value="1"/>
</dbReference>
<evidence type="ECO:0000256" key="3">
    <source>
        <dbReference type="ARBA" id="ARBA00023004"/>
    </source>
</evidence>
<reference evidence="6" key="1">
    <citation type="journal article" date="2015" name="Nature">
        <title>Complex archaea that bridge the gap between prokaryotes and eukaryotes.</title>
        <authorList>
            <person name="Spang A."/>
            <person name="Saw J.H."/>
            <person name="Jorgensen S.L."/>
            <person name="Zaremba-Niedzwiedzka K."/>
            <person name="Martijn J."/>
            <person name="Lind A.E."/>
            <person name="van Eijk R."/>
            <person name="Schleper C."/>
            <person name="Guy L."/>
            <person name="Ettema T.J."/>
        </authorList>
    </citation>
    <scope>NUCLEOTIDE SEQUENCE</scope>
</reference>
<dbReference type="CDD" id="cd03467">
    <property type="entry name" value="Rieske"/>
    <property type="match status" value="1"/>
</dbReference>
<dbReference type="PANTHER" id="PTHR40261">
    <property type="match status" value="1"/>
</dbReference>
<gene>
    <name evidence="6" type="ORF">LCGC14_1038450</name>
</gene>
<protein>
    <recommendedName>
        <fullName evidence="5">Rieske domain-containing protein</fullName>
    </recommendedName>
</protein>
<dbReference type="Gene3D" id="2.102.10.10">
    <property type="entry name" value="Rieske [2Fe-2S] iron-sulphur domain"/>
    <property type="match status" value="1"/>
</dbReference>
<evidence type="ECO:0000259" key="5">
    <source>
        <dbReference type="PROSITE" id="PS51296"/>
    </source>
</evidence>
<keyword evidence="3" id="KW-0408">Iron</keyword>
<dbReference type="InterPro" id="IPR017941">
    <property type="entry name" value="Rieske_2Fe-2S"/>
</dbReference>
<feature type="domain" description="Rieske" evidence="5">
    <location>
        <begin position="4"/>
        <end position="109"/>
    </location>
</feature>
<dbReference type="GO" id="GO:0046872">
    <property type="term" value="F:metal ion binding"/>
    <property type="evidence" value="ECO:0007669"/>
    <property type="project" value="UniProtKB-KW"/>
</dbReference>
<keyword evidence="4" id="KW-0411">Iron-sulfur</keyword>
<proteinExistence type="predicted"/>
<sequence length="117" mass="13123">MSSHFLCHNKDLAELQSLGFTVETEQGLLELFLVRQDDKVQAYQNHCPHLGIPLNWQPDQFLSLEGLHIQCSTHGALFNVDDGHCIVGPCVGQNLITLPIEHRDDEIWLALTGPINI</sequence>
<evidence type="ECO:0000313" key="6">
    <source>
        <dbReference type="EMBL" id="KKN10254.1"/>
    </source>
</evidence>
<evidence type="ECO:0000256" key="1">
    <source>
        <dbReference type="ARBA" id="ARBA00022714"/>
    </source>
</evidence>
<keyword evidence="1" id="KW-0001">2Fe-2S</keyword>
<accession>A0A0F9MX24</accession>
<name>A0A0F9MX24_9ZZZZ</name>
<organism evidence="6">
    <name type="scientific">marine sediment metagenome</name>
    <dbReference type="NCBI Taxonomy" id="412755"/>
    <lineage>
        <taxon>unclassified sequences</taxon>
        <taxon>metagenomes</taxon>
        <taxon>ecological metagenomes</taxon>
    </lineage>
</organism>
<dbReference type="GO" id="GO:0051537">
    <property type="term" value="F:2 iron, 2 sulfur cluster binding"/>
    <property type="evidence" value="ECO:0007669"/>
    <property type="project" value="UniProtKB-KW"/>
</dbReference>
<evidence type="ECO:0000256" key="4">
    <source>
        <dbReference type="ARBA" id="ARBA00023014"/>
    </source>
</evidence>
<dbReference type="InterPro" id="IPR036922">
    <property type="entry name" value="Rieske_2Fe-2S_sf"/>
</dbReference>
<comment type="caution">
    <text evidence="6">The sequence shown here is derived from an EMBL/GenBank/DDBJ whole genome shotgun (WGS) entry which is preliminary data.</text>
</comment>
<dbReference type="PANTHER" id="PTHR40261:SF1">
    <property type="entry name" value="RIESKE DOMAIN-CONTAINING PROTEIN"/>
    <property type="match status" value="1"/>
</dbReference>
<dbReference type="Pfam" id="PF00355">
    <property type="entry name" value="Rieske"/>
    <property type="match status" value="1"/>
</dbReference>
<evidence type="ECO:0000256" key="2">
    <source>
        <dbReference type="ARBA" id="ARBA00022723"/>
    </source>
</evidence>